<dbReference type="PANTHER" id="PTHR39560:SF1">
    <property type="entry name" value="PROTEIN ADENYLYLTRANSFERASE FIC-RELATED"/>
    <property type="match status" value="1"/>
</dbReference>
<dbReference type="Pfam" id="PF00589">
    <property type="entry name" value="Phage_integrase"/>
    <property type="match status" value="1"/>
</dbReference>
<sequence length="378" mass="43550">MGRHTFCTRLCERETNLKIIQSIMGHKDIQTTMDIYAEATEEKKQETFEGKITMKEAQSLIDSYYEEGPVHLSDDERTEEADKVSSRIVEILSETAFSFSPNEYIAIHRKLFQGIYKHAGKIRDYNITKKEWVLDGATVMYGSASELRATLEYVFSQEKDFSYKGLSMDEIIHHLAVFISRLWQIHIFGEGNTRTTAVFFIKYLRTLGFSATNDIFAENAWYFRNALVRANYTNLQKGIHETTEYLEAFLRNLLLNEKNELHNRNLHISELLNEEKVDIGDRKVDIENEKVDIQDKKVDIESVLSQKGSGFSVKTTVHIHRLFEKFGFDEVFGRSAVMEILELKGSGASKLLSNLVQADIIEPVSGYGKGKYKFKNYP</sequence>
<keyword evidence="3" id="KW-0547">Nucleotide-binding</keyword>
<evidence type="ECO:0000256" key="4">
    <source>
        <dbReference type="ARBA" id="ARBA00022840"/>
    </source>
</evidence>
<evidence type="ECO:0000256" key="1">
    <source>
        <dbReference type="ARBA" id="ARBA00022679"/>
    </source>
</evidence>
<comment type="caution">
    <text evidence="11">The sequence shown here is derived from an EMBL/GenBank/DDBJ whole genome shotgun (WGS) entry which is preliminary data.</text>
</comment>
<feature type="domain" description="Fido" evidence="9">
    <location>
        <begin position="99"/>
        <end position="248"/>
    </location>
</feature>
<dbReference type="Proteomes" id="UP000265828">
    <property type="component" value="Unassembled WGS sequence"/>
</dbReference>
<proteinExistence type="predicted"/>
<reference evidence="11 12" key="1">
    <citation type="submission" date="2018-08" db="EMBL/GenBank/DDBJ databases">
        <title>A genome reference for cultivated species of the human gut microbiota.</title>
        <authorList>
            <person name="Zou Y."/>
            <person name="Xue W."/>
            <person name="Luo G."/>
        </authorList>
    </citation>
    <scope>NUCLEOTIDE SEQUENCE [LARGE SCALE GENOMIC DNA]</scope>
    <source>
        <strain evidence="11 12">AF14-23</strain>
    </source>
</reference>
<keyword evidence="2" id="KW-0548">Nucleotidyltransferase</keyword>
<dbReference type="GO" id="GO:0003677">
    <property type="term" value="F:DNA binding"/>
    <property type="evidence" value="ECO:0007669"/>
    <property type="project" value="InterPro"/>
</dbReference>
<dbReference type="InterPro" id="IPR013762">
    <property type="entry name" value="Integrase-like_cat_sf"/>
</dbReference>
<dbReference type="SUPFAM" id="SSF56349">
    <property type="entry name" value="DNA breaking-rejoining enzymes"/>
    <property type="match status" value="1"/>
</dbReference>
<evidence type="ECO:0000313" key="12">
    <source>
        <dbReference type="Proteomes" id="UP000265828"/>
    </source>
</evidence>
<feature type="domain" description="Tyr recombinase" evidence="10">
    <location>
        <begin position="1"/>
        <end position="49"/>
    </location>
</feature>
<evidence type="ECO:0000259" key="9">
    <source>
        <dbReference type="PROSITE" id="PS51459"/>
    </source>
</evidence>
<comment type="catalytic activity">
    <reaction evidence="8">
        <text>L-tyrosyl-[protein] + ATP = O-(5'-adenylyl)-L-tyrosyl-[protein] + diphosphate</text>
        <dbReference type="Rhea" id="RHEA:54288"/>
        <dbReference type="Rhea" id="RHEA-COMP:10136"/>
        <dbReference type="Rhea" id="RHEA-COMP:13846"/>
        <dbReference type="ChEBI" id="CHEBI:30616"/>
        <dbReference type="ChEBI" id="CHEBI:33019"/>
        <dbReference type="ChEBI" id="CHEBI:46858"/>
        <dbReference type="ChEBI" id="CHEBI:83624"/>
        <dbReference type="EC" id="2.7.7.108"/>
    </reaction>
</comment>
<dbReference type="SUPFAM" id="SSF140931">
    <property type="entry name" value="Fic-like"/>
    <property type="match status" value="1"/>
</dbReference>
<dbReference type="GO" id="GO:0005524">
    <property type="term" value="F:ATP binding"/>
    <property type="evidence" value="ECO:0007669"/>
    <property type="project" value="UniProtKB-KW"/>
</dbReference>
<comment type="catalytic activity">
    <reaction evidence="7">
        <text>L-threonyl-[protein] + ATP = 3-O-(5'-adenylyl)-L-threonyl-[protein] + diphosphate</text>
        <dbReference type="Rhea" id="RHEA:54292"/>
        <dbReference type="Rhea" id="RHEA-COMP:11060"/>
        <dbReference type="Rhea" id="RHEA-COMP:13847"/>
        <dbReference type="ChEBI" id="CHEBI:30013"/>
        <dbReference type="ChEBI" id="CHEBI:30616"/>
        <dbReference type="ChEBI" id="CHEBI:33019"/>
        <dbReference type="ChEBI" id="CHEBI:138113"/>
        <dbReference type="EC" id="2.7.7.108"/>
    </reaction>
</comment>
<dbReference type="PANTHER" id="PTHR39560">
    <property type="entry name" value="PROTEIN ADENYLYLTRANSFERASE FIC-RELATED"/>
    <property type="match status" value="1"/>
</dbReference>
<dbReference type="Gene3D" id="1.10.3290.10">
    <property type="entry name" value="Fido-like domain"/>
    <property type="match status" value="1"/>
</dbReference>
<dbReference type="InterPro" id="IPR036597">
    <property type="entry name" value="Fido-like_dom_sf"/>
</dbReference>
<dbReference type="PROSITE" id="PS51898">
    <property type="entry name" value="TYR_RECOMBINASE"/>
    <property type="match status" value="1"/>
</dbReference>
<keyword evidence="1" id="KW-0808">Transferase</keyword>
<dbReference type="GO" id="GO:0070733">
    <property type="term" value="F:AMPylase activity"/>
    <property type="evidence" value="ECO:0007669"/>
    <property type="project" value="UniProtKB-EC"/>
</dbReference>
<dbReference type="PROSITE" id="PS51459">
    <property type="entry name" value="FIDO"/>
    <property type="match status" value="1"/>
</dbReference>
<gene>
    <name evidence="11" type="ORF">DWW07_16920</name>
</gene>
<dbReference type="InterPro" id="IPR003812">
    <property type="entry name" value="Fido"/>
</dbReference>
<dbReference type="GO" id="GO:0006310">
    <property type="term" value="P:DNA recombination"/>
    <property type="evidence" value="ECO:0007669"/>
    <property type="project" value="UniProtKB-KW"/>
</dbReference>
<evidence type="ECO:0000256" key="3">
    <source>
        <dbReference type="ARBA" id="ARBA00022741"/>
    </source>
</evidence>
<dbReference type="GO" id="GO:0051302">
    <property type="term" value="P:regulation of cell division"/>
    <property type="evidence" value="ECO:0007669"/>
    <property type="project" value="TreeGrafter"/>
</dbReference>
<evidence type="ECO:0000256" key="7">
    <source>
        <dbReference type="ARBA" id="ARBA00047939"/>
    </source>
</evidence>
<name>A0A395X5K7_9FIRM</name>
<dbReference type="EC" id="2.7.7.108" evidence="6"/>
<keyword evidence="4" id="KW-0067">ATP-binding</keyword>
<dbReference type="GO" id="GO:0015074">
    <property type="term" value="P:DNA integration"/>
    <property type="evidence" value="ECO:0007669"/>
    <property type="project" value="InterPro"/>
</dbReference>
<protein>
    <recommendedName>
        <fullName evidence="6">protein adenylyltransferase</fullName>
        <ecNumber evidence="6">2.7.7.108</ecNumber>
    </recommendedName>
</protein>
<evidence type="ECO:0000256" key="6">
    <source>
        <dbReference type="ARBA" id="ARBA00034531"/>
    </source>
</evidence>
<dbReference type="Pfam" id="PF02661">
    <property type="entry name" value="Fic"/>
    <property type="match status" value="1"/>
</dbReference>
<dbReference type="InterPro" id="IPR002104">
    <property type="entry name" value="Integrase_catalytic"/>
</dbReference>
<dbReference type="AlphaFoldDB" id="A0A395X5K7"/>
<dbReference type="EMBL" id="QRZI01000018">
    <property type="protein sequence ID" value="RGV60475.1"/>
    <property type="molecule type" value="Genomic_DNA"/>
</dbReference>
<evidence type="ECO:0000313" key="11">
    <source>
        <dbReference type="EMBL" id="RGV60475.1"/>
    </source>
</evidence>
<dbReference type="InterPro" id="IPR011010">
    <property type="entry name" value="DNA_brk_join_enz"/>
</dbReference>
<organism evidence="11 12">
    <name type="scientific">Blautia obeum</name>
    <dbReference type="NCBI Taxonomy" id="40520"/>
    <lineage>
        <taxon>Bacteria</taxon>
        <taxon>Bacillati</taxon>
        <taxon>Bacillota</taxon>
        <taxon>Clostridia</taxon>
        <taxon>Lachnospirales</taxon>
        <taxon>Lachnospiraceae</taxon>
        <taxon>Blautia</taxon>
    </lineage>
</organism>
<evidence type="ECO:0000256" key="2">
    <source>
        <dbReference type="ARBA" id="ARBA00022695"/>
    </source>
</evidence>
<evidence type="ECO:0000256" key="8">
    <source>
        <dbReference type="ARBA" id="ARBA00048696"/>
    </source>
</evidence>
<evidence type="ECO:0000259" key="10">
    <source>
        <dbReference type="PROSITE" id="PS51898"/>
    </source>
</evidence>
<evidence type="ECO:0000256" key="5">
    <source>
        <dbReference type="ARBA" id="ARBA00023172"/>
    </source>
</evidence>
<accession>A0A395X5K7</accession>
<keyword evidence="5" id="KW-0233">DNA recombination</keyword>
<dbReference type="Gene3D" id="1.10.443.10">
    <property type="entry name" value="Intergrase catalytic core"/>
    <property type="match status" value="1"/>
</dbReference>
<dbReference type="RefSeq" id="WP_117628817.1">
    <property type="nucleotide sequence ID" value="NZ_JADPEW010000013.1"/>
</dbReference>